<dbReference type="SUPFAM" id="SSF55387">
    <property type="entry name" value="Frataxin/Nqo15-like"/>
    <property type="match status" value="1"/>
</dbReference>
<dbReference type="InterPro" id="IPR036524">
    <property type="entry name" value="Frataxin/CyaY_sf"/>
</dbReference>
<keyword evidence="2" id="KW-1185">Reference proteome</keyword>
<reference evidence="1 2" key="1">
    <citation type="journal article" date="2019" name="Sci. Rep.">
        <title>Orb-weaving spider Araneus ventricosus genome elucidates the spidroin gene catalogue.</title>
        <authorList>
            <person name="Kono N."/>
            <person name="Nakamura H."/>
            <person name="Ohtoshi R."/>
            <person name="Moran D.A.P."/>
            <person name="Shinohara A."/>
            <person name="Yoshida Y."/>
            <person name="Fujiwara M."/>
            <person name="Mori M."/>
            <person name="Tomita M."/>
            <person name="Arakawa K."/>
        </authorList>
    </citation>
    <scope>NUCLEOTIDE SEQUENCE [LARGE SCALE GENOMIC DNA]</scope>
</reference>
<dbReference type="GO" id="GO:0016226">
    <property type="term" value="P:iron-sulfur cluster assembly"/>
    <property type="evidence" value="ECO:0007669"/>
    <property type="project" value="InterPro"/>
</dbReference>
<comment type="caution">
    <text evidence="1">The sequence shown here is derived from an EMBL/GenBank/DDBJ whole genome shotgun (WGS) entry which is preliminary data.</text>
</comment>
<accession>A0A4Y2LXQ2</accession>
<proteinExistence type="predicted"/>
<gene>
    <name evidence="1" type="ORF">AVEN_122071_1</name>
</gene>
<dbReference type="EMBL" id="BGPR01006509">
    <property type="protein sequence ID" value="GBN19585.1"/>
    <property type="molecule type" value="Genomic_DNA"/>
</dbReference>
<organism evidence="1 2">
    <name type="scientific">Araneus ventricosus</name>
    <name type="common">Orbweaver spider</name>
    <name type="synonym">Epeira ventricosa</name>
    <dbReference type="NCBI Taxonomy" id="182803"/>
    <lineage>
        <taxon>Eukaryota</taxon>
        <taxon>Metazoa</taxon>
        <taxon>Ecdysozoa</taxon>
        <taxon>Arthropoda</taxon>
        <taxon>Chelicerata</taxon>
        <taxon>Arachnida</taxon>
        <taxon>Araneae</taxon>
        <taxon>Araneomorphae</taxon>
        <taxon>Entelegynae</taxon>
        <taxon>Araneoidea</taxon>
        <taxon>Araneidae</taxon>
        <taxon>Araneus</taxon>
    </lineage>
</organism>
<evidence type="ECO:0000313" key="2">
    <source>
        <dbReference type="Proteomes" id="UP000499080"/>
    </source>
</evidence>
<sequence length="390" mass="46246">MAYMPLNNVYPNFYAVLVEPTRRYSIERDPVFLLIEEIINYSLRYHNLHDWIPPVNLDVARSMNVFTYFNENFAATVINRDTEEQAMWLANRLGFNEGRWLDFIDHEEARQYQEYYLLNLYYYNRPFLFQMFSFACYASRIALQRNRHSLINDVVWALLATLRQILPNEEYYREIYFVANLYNNQHIDNQPHDADEGLGGIVDEDNSSSGNERSVSLVRVDPILLFVEELIDYSLRFDDLHGWIPPIDLGTLRGTEMRYFTENLGRAITHSSTEEHAVHAAQQRGFNEERWLELCIPSEARNFQNYFLRQVFHFNDATVMLSFACYSSKLAMRRNRNSLVNEVVSALVHFLRQYYPHRQHYREFDDWASEYNVFLLANSDDDGLGSEDDD</sequence>
<evidence type="ECO:0000313" key="1">
    <source>
        <dbReference type="EMBL" id="GBN19585.1"/>
    </source>
</evidence>
<name>A0A4Y2LXQ2_ARAVE</name>
<protein>
    <submittedName>
        <fullName evidence="1">Uncharacterized protein</fullName>
    </submittedName>
</protein>
<dbReference type="AlphaFoldDB" id="A0A4Y2LXQ2"/>
<dbReference type="GO" id="GO:0008199">
    <property type="term" value="F:ferric iron binding"/>
    <property type="evidence" value="ECO:0007669"/>
    <property type="project" value="InterPro"/>
</dbReference>
<dbReference type="Proteomes" id="UP000499080">
    <property type="component" value="Unassembled WGS sequence"/>
</dbReference>